<accession>A0A2H3JE75</accession>
<evidence type="ECO:0000256" key="1">
    <source>
        <dbReference type="SAM" id="SignalP"/>
    </source>
</evidence>
<dbReference type="AlphaFoldDB" id="A0A2H3JE75"/>
<dbReference type="Proteomes" id="UP000218811">
    <property type="component" value="Unassembled WGS sequence"/>
</dbReference>
<reference evidence="2 3" key="1">
    <citation type="journal article" date="2012" name="Science">
        <title>The Paleozoic origin of enzymatic lignin decomposition reconstructed from 31 fungal genomes.</title>
        <authorList>
            <person name="Floudas D."/>
            <person name="Binder M."/>
            <person name="Riley R."/>
            <person name="Barry K."/>
            <person name="Blanchette R.A."/>
            <person name="Henrissat B."/>
            <person name="Martinez A.T."/>
            <person name="Otillar R."/>
            <person name="Spatafora J.W."/>
            <person name="Yadav J.S."/>
            <person name="Aerts A."/>
            <person name="Benoit I."/>
            <person name="Boyd A."/>
            <person name="Carlson A."/>
            <person name="Copeland A."/>
            <person name="Coutinho P.M."/>
            <person name="de Vries R.P."/>
            <person name="Ferreira P."/>
            <person name="Findley K."/>
            <person name="Foster B."/>
            <person name="Gaskell J."/>
            <person name="Glotzer D."/>
            <person name="Gorecki P."/>
            <person name="Heitman J."/>
            <person name="Hesse C."/>
            <person name="Hori C."/>
            <person name="Igarashi K."/>
            <person name="Jurgens J.A."/>
            <person name="Kallen N."/>
            <person name="Kersten P."/>
            <person name="Kohler A."/>
            <person name="Kuees U."/>
            <person name="Kumar T.K.A."/>
            <person name="Kuo A."/>
            <person name="LaButti K."/>
            <person name="Larrondo L.F."/>
            <person name="Lindquist E."/>
            <person name="Ling A."/>
            <person name="Lombard V."/>
            <person name="Lucas S."/>
            <person name="Lundell T."/>
            <person name="Martin R."/>
            <person name="McLaughlin D.J."/>
            <person name="Morgenstern I."/>
            <person name="Morin E."/>
            <person name="Murat C."/>
            <person name="Nagy L.G."/>
            <person name="Nolan M."/>
            <person name="Ohm R.A."/>
            <person name="Patyshakuliyeva A."/>
            <person name="Rokas A."/>
            <person name="Ruiz-Duenas F.J."/>
            <person name="Sabat G."/>
            <person name="Salamov A."/>
            <person name="Samejima M."/>
            <person name="Schmutz J."/>
            <person name="Slot J.C."/>
            <person name="St John F."/>
            <person name="Stenlid J."/>
            <person name="Sun H."/>
            <person name="Sun S."/>
            <person name="Syed K."/>
            <person name="Tsang A."/>
            <person name="Wiebenga A."/>
            <person name="Young D."/>
            <person name="Pisabarro A."/>
            <person name="Eastwood D.C."/>
            <person name="Martin F."/>
            <person name="Cullen D."/>
            <person name="Grigoriev I.V."/>
            <person name="Hibbett D.S."/>
        </authorList>
    </citation>
    <scope>NUCLEOTIDE SEQUENCE [LARGE SCALE GENOMIC DNA]</scope>
    <source>
        <strain evidence="2 3">MD-104</strain>
    </source>
</reference>
<sequence length="111" mass="11774">MLLAVIILFLGLGMLTQLLTKGPMQCWLPTSGSSGGDCRNMWVVWGKWGFEDWGIMLAQIGTACLEVAMTARLGNKVGSMSAGTMQHVGGLPVASLCVGVPAPPYHLPKML</sequence>
<proteinExistence type="predicted"/>
<dbReference type="EMBL" id="KB468053">
    <property type="protein sequence ID" value="PCH40506.1"/>
    <property type="molecule type" value="Genomic_DNA"/>
</dbReference>
<organism evidence="2 3">
    <name type="scientific">Wolfiporia cocos (strain MD-104)</name>
    <name type="common">Brown rot fungus</name>
    <dbReference type="NCBI Taxonomy" id="742152"/>
    <lineage>
        <taxon>Eukaryota</taxon>
        <taxon>Fungi</taxon>
        <taxon>Dikarya</taxon>
        <taxon>Basidiomycota</taxon>
        <taxon>Agaricomycotina</taxon>
        <taxon>Agaricomycetes</taxon>
        <taxon>Polyporales</taxon>
        <taxon>Phaeolaceae</taxon>
        <taxon>Wolfiporia</taxon>
    </lineage>
</organism>
<gene>
    <name evidence="2" type="ORF">WOLCODRAFT_150558</name>
</gene>
<evidence type="ECO:0000313" key="3">
    <source>
        <dbReference type="Proteomes" id="UP000218811"/>
    </source>
</evidence>
<feature type="signal peptide" evidence="1">
    <location>
        <begin position="1"/>
        <end position="20"/>
    </location>
</feature>
<evidence type="ECO:0000313" key="2">
    <source>
        <dbReference type="EMBL" id="PCH40506.1"/>
    </source>
</evidence>
<protein>
    <submittedName>
        <fullName evidence="2">Uncharacterized protein</fullName>
    </submittedName>
</protein>
<keyword evidence="3" id="KW-1185">Reference proteome</keyword>
<name>A0A2H3JE75_WOLCO</name>
<feature type="chain" id="PRO_5013850483" evidence="1">
    <location>
        <begin position="21"/>
        <end position="111"/>
    </location>
</feature>
<keyword evidence="1" id="KW-0732">Signal</keyword>